<keyword evidence="1" id="KW-0175">Coiled coil</keyword>
<evidence type="ECO:0000313" key="4">
    <source>
        <dbReference type="Proteomes" id="UP000038045"/>
    </source>
</evidence>
<dbReference type="InterPro" id="IPR051494">
    <property type="entry name" value="BSD_domain-containing"/>
</dbReference>
<dbReference type="STRING" id="131310.A0A0N4ZYR5"/>
<feature type="region of interest" description="Disordered" evidence="2">
    <location>
        <begin position="104"/>
        <end position="124"/>
    </location>
</feature>
<dbReference type="AlphaFoldDB" id="A0A0N4ZYR5"/>
<feature type="compositionally biased region" description="Acidic residues" evidence="2">
    <location>
        <begin position="106"/>
        <end position="122"/>
    </location>
</feature>
<dbReference type="SMART" id="SM00751">
    <property type="entry name" value="BSD"/>
    <property type="match status" value="1"/>
</dbReference>
<sequence>MSNSENKNDEVSLKNIEEKIEEQIKDGEEIEEEKNTWFTNSSSWGLSLVNKTLNTTMKKTMEAFESVKSDFSELSEEFSKQMNSTTEALSKKVENISNIIDNQLGIDDEGEETEETSEEEKVEEPFSLVPQINFGWVSKLTDTVKKTLIIEDTAEEEEKFEEEVVLSNSNKYKLGKIHFSPSLSDGKIFLQGMDNDFEKFCDVFELDDKLDEIAAILAQKPDIADKYSRLVPNIMDELGFWMRYYYEIEKLKTAEKNLIKKDSSEDDLGVEIVPSSCETAKSKESITNEEDEAWSMCSSSVNE</sequence>
<dbReference type="PANTHER" id="PTHR16019:SF5">
    <property type="entry name" value="BSD DOMAIN-CONTAINING PROTEIN 1"/>
    <property type="match status" value="1"/>
</dbReference>
<reference evidence="5" key="1">
    <citation type="submission" date="2017-02" db="UniProtKB">
        <authorList>
            <consortium name="WormBaseParasite"/>
        </authorList>
    </citation>
    <scope>IDENTIFICATION</scope>
</reference>
<feature type="coiled-coil region" evidence="1">
    <location>
        <begin position="6"/>
        <end position="33"/>
    </location>
</feature>
<dbReference type="GO" id="GO:0005737">
    <property type="term" value="C:cytoplasm"/>
    <property type="evidence" value="ECO:0007669"/>
    <property type="project" value="TreeGrafter"/>
</dbReference>
<name>A0A0N4ZYR5_PARTI</name>
<evidence type="ECO:0000256" key="2">
    <source>
        <dbReference type="SAM" id="MobiDB-lite"/>
    </source>
</evidence>
<dbReference type="PROSITE" id="PS50858">
    <property type="entry name" value="BSD"/>
    <property type="match status" value="1"/>
</dbReference>
<organism evidence="4 5">
    <name type="scientific">Parastrongyloides trichosuri</name>
    <name type="common">Possum-specific nematode worm</name>
    <dbReference type="NCBI Taxonomy" id="131310"/>
    <lineage>
        <taxon>Eukaryota</taxon>
        <taxon>Metazoa</taxon>
        <taxon>Ecdysozoa</taxon>
        <taxon>Nematoda</taxon>
        <taxon>Chromadorea</taxon>
        <taxon>Rhabditida</taxon>
        <taxon>Tylenchina</taxon>
        <taxon>Panagrolaimomorpha</taxon>
        <taxon>Strongyloidoidea</taxon>
        <taxon>Strongyloididae</taxon>
        <taxon>Parastrongyloides</taxon>
    </lineage>
</organism>
<feature type="domain" description="BSD" evidence="3">
    <location>
        <begin position="200"/>
        <end position="252"/>
    </location>
</feature>
<dbReference type="SUPFAM" id="SSF140383">
    <property type="entry name" value="BSD domain-like"/>
    <property type="match status" value="1"/>
</dbReference>
<keyword evidence="4" id="KW-1185">Reference proteome</keyword>
<dbReference type="Gene3D" id="1.10.3970.10">
    <property type="entry name" value="BSD domain"/>
    <property type="match status" value="1"/>
</dbReference>
<dbReference type="Pfam" id="PF03909">
    <property type="entry name" value="BSD"/>
    <property type="match status" value="1"/>
</dbReference>
<proteinExistence type="predicted"/>
<dbReference type="InterPro" id="IPR035925">
    <property type="entry name" value="BSD_dom_sf"/>
</dbReference>
<feature type="region of interest" description="Disordered" evidence="2">
    <location>
        <begin position="281"/>
        <end position="303"/>
    </location>
</feature>
<evidence type="ECO:0000313" key="5">
    <source>
        <dbReference type="WBParaSite" id="PTRK_0001393200.1"/>
    </source>
</evidence>
<dbReference type="InterPro" id="IPR005607">
    <property type="entry name" value="BSD_dom"/>
</dbReference>
<evidence type="ECO:0000259" key="3">
    <source>
        <dbReference type="PROSITE" id="PS50858"/>
    </source>
</evidence>
<protein>
    <submittedName>
        <fullName evidence="5">BSD domain-containing protein</fullName>
    </submittedName>
</protein>
<dbReference type="WBParaSite" id="PTRK_0001393200.1">
    <property type="protein sequence ID" value="PTRK_0001393200.1"/>
    <property type="gene ID" value="PTRK_0001393200"/>
</dbReference>
<dbReference type="PANTHER" id="PTHR16019">
    <property type="entry name" value="SYNAPSE-ASSOCIATED PROTEIN"/>
    <property type="match status" value="1"/>
</dbReference>
<dbReference type="Proteomes" id="UP000038045">
    <property type="component" value="Unplaced"/>
</dbReference>
<accession>A0A0N4ZYR5</accession>
<evidence type="ECO:0000256" key="1">
    <source>
        <dbReference type="SAM" id="Coils"/>
    </source>
</evidence>